<evidence type="ECO:0000313" key="2">
    <source>
        <dbReference type="Proteomes" id="UP001519460"/>
    </source>
</evidence>
<feature type="non-terminal residue" evidence="1">
    <location>
        <position position="1"/>
    </location>
</feature>
<protein>
    <submittedName>
        <fullName evidence="1">Uncharacterized protein</fullName>
    </submittedName>
</protein>
<dbReference type="Proteomes" id="UP001519460">
    <property type="component" value="Unassembled WGS sequence"/>
</dbReference>
<proteinExistence type="predicted"/>
<name>A0ABD0LEU9_9CAEN</name>
<reference evidence="1 2" key="1">
    <citation type="journal article" date="2023" name="Sci. Data">
        <title>Genome assembly of the Korean intertidal mud-creeper Batillaria attramentaria.</title>
        <authorList>
            <person name="Patra A.K."/>
            <person name="Ho P.T."/>
            <person name="Jun S."/>
            <person name="Lee S.J."/>
            <person name="Kim Y."/>
            <person name="Won Y.J."/>
        </authorList>
    </citation>
    <scope>NUCLEOTIDE SEQUENCE [LARGE SCALE GENOMIC DNA]</scope>
    <source>
        <strain evidence="1">Wonlab-2016</strain>
    </source>
</reference>
<sequence length="50" mass="5624">DVYPGQTMSVEIRLVGYTEEDEQERGVSIVFTSRELSAVYGGYDVELHKA</sequence>
<evidence type="ECO:0000313" key="1">
    <source>
        <dbReference type="EMBL" id="KAK7497701.1"/>
    </source>
</evidence>
<organism evidence="1 2">
    <name type="scientific">Batillaria attramentaria</name>
    <dbReference type="NCBI Taxonomy" id="370345"/>
    <lineage>
        <taxon>Eukaryota</taxon>
        <taxon>Metazoa</taxon>
        <taxon>Spiralia</taxon>
        <taxon>Lophotrochozoa</taxon>
        <taxon>Mollusca</taxon>
        <taxon>Gastropoda</taxon>
        <taxon>Caenogastropoda</taxon>
        <taxon>Sorbeoconcha</taxon>
        <taxon>Cerithioidea</taxon>
        <taxon>Batillariidae</taxon>
        <taxon>Batillaria</taxon>
    </lineage>
</organism>
<comment type="caution">
    <text evidence="1">The sequence shown here is derived from an EMBL/GenBank/DDBJ whole genome shotgun (WGS) entry which is preliminary data.</text>
</comment>
<dbReference type="AlphaFoldDB" id="A0ABD0LEU9"/>
<accession>A0ABD0LEU9</accession>
<keyword evidence="2" id="KW-1185">Reference proteome</keyword>
<gene>
    <name evidence="1" type="ORF">BaRGS_00011096</name>
</gene>
<dbReference type="EMBL" id="JACVVK020000056">
    <property type="protein sequence ID" value="KAK7497701.1"/>
    <property type="molecule type" value="Genomic_DNA"/>
</dbReference>